<dbReference type="EMBL" id="CP046173">
    <property type="protein sequence ID" value="QIS18164.1"/>
    <property type="molecule type" value="Genomic_DNA"/>
</dbReference>
<dbReference type="Proteomes" id="UP000500953">
    <property type="component" value="Chromosome"/>
</dbReference>
<accession>A0A6G9YY78</accession>
<keyword evidence="1" id="KW-0472">Membrane</keyword>
<reference evidence="2 3" key="1">
    <citation type="journal article" date="2019" name="ACS Chem. Biol.">
        <title>Identification and Mobilization of a Cryptic Antibiotic Biosynthesis Gene Locus from a Human-Pathogenic Nocardia Isolate.</title>
        <authorList>
            <person name="Herisse M."/>
            <person name="Ishida K."/>
            <person name="Porter J.L."/>
            <person name="Howden B."/>
            <person name="Hertweck C."/>
            <person name="Stinear T.P."/>
            <person name="Pidot S.J."/>
        </authorList>
    </citation>
    <scope>NUCLEOTIDE SEQUENCE [LARGE SCALE GENOMIC DNA]</scope>
    <source>
        <strain evidence="2 3">AUSMDU00012715</strain>
    </source>
</reference>
<keyword evidence="1" id="KW-0812">Transmembrane</keyword>
<dbReference type="AlphaFoldDB" id="A0A6G9YY78"/>
<organism evidence="2 3">
    <name type="scientific">Nocardia terpenica</name>
    <dbReference type="NCBI Taxonomy" id="455432"/>
    <lineage>
        <taxon>Bacteria</taxon>
        <taxon>Bacillati</taxon>
        <taxon>Actinomycetota</taxon>
        <taxon>Actinomycetes</taxon>
        <taxon>Mycobacteriales</taxon>
        <taxon>Nocardiaceae</taxon>
        <taxon>Nocardia</taxon>
    </lineage>
</organism>
<proteinExistence type="predicted"/>
<evidence type="ECO:0000256" key="1">
    <source>
        <dbReference type="SAM" id="Phobius"/>
    </source>
</evidence>
<dbReference type="RefSeq" id="WP_167485486.1">
    <property type="nucleotide sequence ID" value="NZ_CP046173.1"/>
</dbReference>
<feature type="transmembrane region" description="Helical" evidence="1">
    <location>
        <begin position="30"/>
        <end position="51"/>
    </location>
</feature>
<name>A0A6G9YY78_9NOCA</name>
<evidence type="ECO:0000313" key="3">
    <source>
        <dbReference type="Proteomes" id="UP000500953"/>
    </source>
</evidence>
<evidence type="ECO:0000313" key="2">
    <source>
        <dbReference type="EMBL" id="QIS18164.1"/>
    </source>
</evidence>
<sequence length="65" mass="7443">MIRQQAGIRDLFHRDGFRLWDLLAWVPGGWGGRTAVALIVLALLAVAVRWIDVRMNRSSRERLGE</sequence>
<keyword evidence="1" id="KW-1133">Transmembrane helix</keyword>
<gene>
    <name evidence="2" type="ORF">F6W96_07465</name>
</gene>
<protein>
    <submittedName>
        <fullName evidence="2">Uncharacterized protein</fullName>
    </submittedName>
</protein>